<dbReference type="InterPro" id="IPR012902">
    <property type="entry name" value="N_methyl_site"/>
</dbReference>
<dbReference type="PANTHER" id="PTHR30093">
    <property type="entry name" value="GENERAL SECRETION PATHWAY PROTEIN G"/>
    <property type="match status" value="1"/>
</dbReference>
<dbReference type="Gene3D" id="3.30.700.10">
    <property type="entry name" value="Glycoprotein, Type 4 Pilin"/>
    <property type="match status" value="1"/>
</dbReference>
<keyword evidence="5 6" id="KW-0472">Membrane</keyword>
<evidence type="ECO:0000256" key="6">
    <source>
        <dbReference type="SAM" id="Phobius"/>
    </source>
</evidence>
<dbReference type="PANTHER" id="PTHR30093:SF44">
    <property type="entry name" value="TYPE II SECRETION SYSTEM CORE PROTEIN G"/>
    <property type="match status" value="1"/>
</dbReference>
<comment type="caution">
    <text evidence="7">The sequence shown here is derived from an EMBL/GenBank/DDBJ whole genome shotgun (WGS) entry which is preliminary data.</text>
</comment>
<dbReference type="GO" id="GO:0016020">
    <property type="term" value="C:membrane"/>
    <property type="evidence" value="ECO:0007669"/>
    <property type="project" value="UniProtKB-SubCell"/>
</dbReference>
<dbReference type="Pfam" id="PF16734">
    <property type="entry name" value="Pilin_GH"/>
    <property type="match status" value="1"/>
</dbReference>
<evidence type="ECO:0000256" key="3">
    <source>
        <dbReference type="ARBA" id="ARBA00022692"/>
    </source>
</evidence>
<evidence type="ECO:0000256" key="5">
    <source>
        <dbReference type="ARBA" id="ARBA00023136"/>
    </source>
</evidence>
<keyword evidence="4 6" id="KW-1133">Transmembrane helix</keyword>
<dbReference type="Proteomes" id="UP000014216">
    <property type="component" value="Unassembled WGS sequence"/>
</dbReference>
<gene>
    <name evidence="7" type="primary">pilF</name>
    <name evidence="7" type="ORF">Dpo_2c05570</name>
</gene>
<dbReference type="AlphaFoldDB" id="S0G747"/>
<dbReference type="Pfam" id="PF07963">
    <property type="entry name" value="N_methyl"/>
    <property type="match status" value="1"/>
</dbReference>
<sequence>MKNKRINKKGFTLIELMLVVAIIGILAAIAIPNFLSYQCKVKQSEAKSVLGHIRIRQEAYFVEKNTYADDIAHLGFIVPKGDPKYDYSIDAASVSQSYYIAVAEAKAGKGLTNSAGGRDKWTVTVNATLSNEVAGCGN</sequence>
<keyword evidence="8" id="KW-1185">Reference proteome</keyword>
<organism evidence="7 8">
    <name type="scientific">Desulfotignum phosphitoxidans DSM 13687</name>
    <dbReference type="NCBI Taxonomy" id="1286635"/>
    <lineage>
        <taxon>Bacteria</taxon>
        <taxon>Pseudomonadati</taxon>
        <taxon>Thermodesulfobacteriota</taxon>
        <taxon>Desulfobacteria</taxon>
        <taxon>Desulfobacterales</taxon>
        <taxon>Desulfobacteraceae</taxon>
        <taxon>Desulfotignum</taxon>
    </lineage>
</organism>
<dbReference type="RefSeq" id="WP_006965161.1">
    <property type="nucleotide sequence ID" value="NZ_APJX01000002.1"/>
</dbReference>
<dbReference type="OrthoDB" id="5422085at2"/>
<comment type="subcellular location">
    <subcellularLocation>
        <location evidence="1">Membrane</location>
        <topology evidence="1">Single-pass membrane protein</topology>
    </subcellularLocation>
</comment>
<protein>
    <submittedName>
        <fullName evidence="7">Tfp pilus assembly protein PilF</fullName>
    </submittedName>
</protein>
<name>S0G747_9BACT</name>
<feature type="transmembrane region" description="Helical" evidence="6">
    <location>
        <begin position="12"/>
        <end position="35"/>
    </location>
</feature>
<keyword evidence="3 6" id="KW-0812">Transmembrane</keyword>
<dbReference type="InterPro" id="IPR045584">
    <property type="entry name" value="Pilin-like"/>
</dbReference>
<dbReference type="SUPFAM" id="SSF54523">
    <property type="entry name" value="Pili subunits"/>
    <property type="match status" value="1"/>
</dbReference>
<proteinExistence type="predicted"/>
<keyword evidence="2" id="KW-0488">Methylation</keyword>
<evidence type="ECO:0000256" key="4">
    <source>
        <dbReference type="ARBA" id="ARBA00022989"/>
    </source>
</evidence>
<dbReference type="InterPro" id="IPR031975">
    <property type="entry name" value="Pilin_GH"/>
</dbReference>
<evidence type="ECO:0000256" key="1">
    <source>
        <dbReference type="ARBA" id="ARBA00004167"/>
    </source>
</evidence>
<evidence type="ECO:0000313" key="8">
    <source>
        <dbReference type="Proteomes" id="UP000014216"/>
    </source>
</evidence>
<evidence type="ECO:0000313" key="7">
    <source>
        <dbReference type="EMBL" id="EMS80852.1"/>
    </source>
</evidence>
<accession>S0G747</accession>
<dbReference type="EMBL" id="APJX01000002">
    <property type="protein sequence ID" value="EMS80852.1"/>
    <property type="molecule type" value="Genomic_DNA"/>
</dbReference>
<dbReference type="NCBIfam" id="TIGR02532">
    <property type="entry name" value="IV_pilin_GFxxxE"/>
    <property type="match status" value="1"/>
</dbReference>
<reference evidence="7 8" key="1">
    <citation type="journal article" date="2013" name="Genome Announc.">
        <title>Draft Genome Sequence of Desulfotignum phosphitoxidans DSM 13687 Strain FiPS-3.</title>
        <authorList>
            <person name="Poehlein A."/>
            <person name="Daniel R."/>
            <person name="Simeonova D.D."/>
        </authorList>
    </citation>
    <scope>NUCLEOTIDE SEQUENCE [LARGE SCALE GENOMIC DNA]</scope>
    <source>
        <strain evidence="7 8">DSM 13687</strain>
    </source>
</reference>
<dbReference type="PROSITE" id="PS00409">
    <property type="entry name" value="PROKAR_NTER_METHYL"/>
    <property type="match status" value="1"/>
</dbReference>
<evidence type="ECO:0000256" key="2">
    <source>
        <dbReference type="ARBA" id="ARBA00022481"/>
    </source>
</evidence>